<dbReference type="EMBL" id="JANBPW010000012">
    <property type="protein sequence ID" value="KAJ1951481.1"/>
    <property type="molecule type" value="Genomic_DNA"/>
</dbReference>
<accession>A0ACC1JHG2</accession>
<comment type="caution">
    <text evidence="1">The sequence shown here is derived from an EMBL/GenBank/DDBJ whole genome shotgun (WGS) entry which is preliminary data.</text>
</comment>
<keyword evidence="2" id="KW-1185">Reference proteome</keyword>
<evidence type="ECO:0000313" key="2">
    <source>
        <dbReference type="Proteomes" id="UP001150603"/>
    </source>
</evidence>
<gene>
    <name evidence="1" type="primary">OST1</name>
    <name evidence="1" type="ORF">FBU59_000132</name>
</gene>
<protein>
    <submittedName>
        <fullName evidence="1">Dolichyl-diphosphooligosaccharide--protein glycosyltransferase subunit 1</fullName>
    </submittedName>
</protein>
<evidence type="ECO:0000313" key="1">
    <source>
        <dbReference type="EMBL" id="KAJ1951481.1"/>
    </source>
</evidence>
<proteinExistence type="predicted"/>
<organism evidence="1 2">
    <name type="scientific">Linderina macrospora</name>
    <dbReference type="NCBI Taxonomy" id="4868"/>
    <lineage>
        <taxon>Eukaryota</taxon>
        <taxon>Fungi</taxon>
        <taxon>Fungi incertae sedis</taxon>
        <taxon>Zoopagomycota</taxon>
        <taxon>Kickxellomycotina</taxon>
        <taxon>Kickxellomycetes</taxon>
        <taxon>Kickxellales</taxon>
        <taxon>Kickxellaceae</taxon>
        <taxon>Linderina</taxon>
    </lineage>
</organism>
<sequence length="481" mass="53868">MRLLLVSGTLSLLAAAVSAAGLVHTNLIRTVDLRSAPFIHEQIGAVLQNEHASKQYKSYTIAVPFSKQQHLSSLTVHERKSGQELDTVKLEFDSTRNVQLYRATLRKPLAPNDKLSLNVDMVLSNWVMAKPAKMGQAEDQRWVWQDDVLVKSIYPTRKQKTVVKAAGVTRYTKLANATKDAKAVTFGPFDESAAAENVEVAYRSNKEQVTAVHRREYFVSHWGDDLNILEHYAMTNRGPELADGFDKVQQTIGKFMKQRDNFIKTMLVRVPVQAREMFFVDEIGNVSTSAVTSPRSVDDEEFKILQIKPRYPVAGGWNYTWWHGYSLPLAGYLKVDSSKHLLKVPFIGAISASASQAAELTVDMAMAKNVAVTEYELRITLPEGARDIEVKVPFRIDEVAYEPTKYYLDSAGRTTVVVRHRNVDPDMHKDILVTYTYSVAAFWQKPVVIAAVVFAVFALAMGVGRLQFGLPKAKSNKKKTA</sequence>
<dbReference type="Proteomes" id="UP001150603">
    <property type="component" value="Unassembled WGS sequence"/>
</dbReference>
<reference evidence="1" key="1">
    <citation type="submission" date="2022-07" db="EMBL/GenBank/DDBJ databases">
        <title>Phylogenomic reconstructions and comparative analyses of Kickxellomycotina fungi.</title>
        <authorList>
            <person name="Reynolds N.K."/>
            <person name="Stajich J.E."/>
            <person name="Barry K."/>
            <person name="Grigoriev I.V."/>
            <person name="Crous P."/>
            <person name="Smith M.E."/>
        </authorList>
    </citation>
    <scope>NUCLEOTIDE SEQUENCE</scope>
    <source>
        <strain evidence="1">NRRL 5244</strain>
    </source>
</reference>
<name>A0ACC1JHG2_9FUNG</name>